<sequence>MSVVLVACGFNANGQLLPFADTLEIGPSHNIPDDITEPSIVASGNKTVNVLFAGWSDTLLEIDGRLYLRGADAYGKQLVLELPKDQDPPHLFIEAFGDHTGMKGVLRRNKDVLFLVKDLESGSVKLNPASTNFEDVVKITVAGNGKVCAVRDRNKVILWADFDAFASQEEPEETFDLSDRTSEIIELDSNESTFTFLTTKGQVFTFGDPRHNNLGRSSEPHTLLASEPNIVDALDGVPIAHISSSGWITAALSKQKDLYIWGGRAGDEELVEGLSGLESGEVSLVNLPNGLDVKDVAVGAGHIIVLTVDGRVWAAGRGENGQIGVANTGFQSVWKELETLVGDGKAKKVFAGGWGTFIRFSGNSE</sequence>
<dbReference type="Pfam" id="PF13540">
    <property type="entry name" value="RCC1_2"/>
    <property type="match status" value="1"/>
</dbReference>
<dbReference type="InterPro" id="IPR009091">
    <property type="entry name" value="RCC1/BLIP-II"/>
</dbReference>
<dbReference type="InterPro" id="IPR051553">
    <property type="entry name" value="Ran_GTPase-activating"/>
</dbReference>
<evidence type="ECO:0000313" key="2">
    <source>
        <dbReference type="EMBL" id="KAL0640506.1"/>
    </source>
</evidence>
<feature type="repeat" description="RCC1" evidence="1">
    <location>
        <begin position="201"/>
        <end position="255"/>
    </location>
</feature>
<dbReference type="PANTHER" id="PTHR45982:SF1">
    <property type="entry name" value="REGULATOR OF CHROMOSOME CONDENSATION"/>
    <property type="match status" value="1"/>
</dbReference>
<reference evidence="2 3" key="1">
    <citation type="submission" date="2024-02" db="EMBL/GenBank/DDBJ databases">
        <title>Discinaceae phylogenomics.</title>
        <authorList>
            <person name="Dirks A.C."/>
            <person name="James T.Y."/>
        </authorList>
    </citation>
    <scope>NUCLEOTIDE SEQUENCE [LARGE SCALE GENOMIC DNA]</scope>
    <source>
        <strain evidence="2 3">ACD0624</strain>
    </source>
</reference>
<accession>A0ABR3GX19</accession>
<evidence type="ECO:0000313" key="3">
    <source>
        <dbReference type="Proteomes" id="UP001447188"/>
    </source>
</evidence>
<dbReference type="SUPFAM" id="SSF50985">
    <property type="entry name" value="RCC1/BLIP-II"/>
    <property type="match status" value="1"/>
</dbReference>
<dbReference type="EMBL" id="JBBBZM010000003">
    <property type="protein sequence ID" value="KAL0640506.1"/>
    <property type="molecule type" value="Genomic_DNA"/>
</dbReference>
<keyword evidence="3" id="KW-1185">Reference proteome</keyword>
<organism evidence="2 3">
    <name type="scientific">Discina gigas</name>
    <dbReference type="NCBI Taxonomy" id="1032678"/>
    <lineage>
        <taxon>Eukaryota</taxon>
        <taxon>Fungi</taxon>
        <taxon>Dikarya</taxon>
        <taxon>Ascomycota</taxon>
        <taxon>Pezizomycotina</taxon>
        <taxon>Pezizomycetes</taxon>
        <taxon>Pezizales</taxon>
        <taxon>Discinaceae</taxon>
        <taxon>Discina</taxon>
    </lineage>
</organism>
<gene>
    <name evidence="2" type="ORF">Q9L58_000477</name>
</gene>
<dbReference type="Gene3D" id="2.130.10.30">
    <property type="entry name" value="Regulator of chromosome condensation 1/beta-lactamase-inhibitor protein II"/>
    <property type="match status" value="1"/>
</dbReference>
<proteinExistence type="predicted"/>
<dbReference type="InterPro" id="IPR000408">
    <property type="entry name" value="Reg_chr_condens"/>
</dbReference>
<dbReference type="PANTHER" id="PTHR45982">
    <property type="entry name" value="REGULATOR OF CHROMOSOME CONDENSATION"/>
    <property type="match status" value="1"/>
</dbReference>
<dbReference type="PROSITE" id="PS50012">
    <property type="entry name" value="RCC1_3"/>
    <property type="match status" value="1"/>
</dbReference>
<comment type="caution">
    <text evidence="2">The sequence shown here is derived from an EMBL/GenBank/DDBJ whole genome shotgun (WGS) entry which is preliminary data.</text>
</comment>
<evidence type="ECO:0000256" key="1">
    <source>
        <dbReference type="PROSITE-ProRule" id="PRU00235"/>
    </source>
</evidence>
<dbReference type="Proteomes" id="UP001447188">
    <property type="component" value="Unassembled WGS sequence"/>
</dbReference>
<protein>
    <submittedName>
        <fullName evidence="2">Uncharacterized protein</fullName>
    </submittedName>
</protein>
<name>A0ABR3GX19_9PEZI</name>